<reference evidence="2" key="1">
    <citation type="submission" date="2025-05" db="UniProtKB">
        <authorList>
            <consortium name="RefSeq"/>
        </authorList>
    </citation>
    <scope>NUCLEOTIDE SEQUENCE [LARGE SCALE GENOMIC DNA]</scope>
</reference>
<name>A0A6P4A951_ZIZJJ</name>
<dbReference type="PANTHER" id="PTHR31579:SF2">
    <property type="entry name" value="DUF506 FAMILY PROTEIN"/>
    <property type="match status" value="1"/>
</dbReference>
<evidence type="ECO:0000256" key="1">
    <source>
        <dbReference type="SAM" id="MobiDB-lite"/>
    </source>
</evidence>
<proteinExistence type="predicted"/>
<dbReference type="AlphaFoldDB" id="A0A6P4A951"/>
<evidence type="ECO:0000313" key="2">
    <source>
        <dbReference type="Proteomes" id="UP001652623"/>
    </source>
</evidence>
<dbReference type="PANTHER" id="PTHR31579">
    <property type="entry name" value="OS03G0796600 PROTEIN"/>
    <property type="match status" value="1"/>
</dbReference>
<dbReference type="Pfam" id="PF04720">
    <property type="entry name" value="PDDEXK_6"/>
    <property type="match status" value="1"/>
</dbReference>
<sequence length="321" mass="35933">MAVATTSAGIPASSYESKRDGHELRVLFQKPCAEIGILSEDMVIGFLDEDGEGFNESYGSNYTESESLDDEAKDREGENGDGVEEDKKFWENQHQLLQATLCRTSSLETRIRNATKEAIKELKNSGTACGCGRSMASCRKCLMNEISGRLRNQVYNSSICKSKWRSSPDIPSGEHTFLDVVETNSRSSKKGETRVIIELNFRAEFEMARASEEYNRLVQRLPEVFVGKVERLQGLIKILCSAAKKCMNENRMHMGPWRKQKYVQAKWLGPCEKIMTASATSFSMGHSSGAGRLPKPRQASMLTVDLLEMMPNMRCQAVEVV</sequence>
<dbReference type="Proteomes" id="UP001652623">
    <property type="component" value="Chromosome 1"/>
</dbReference>
<dbReference type="InterPro" id="IPR006502">
    <property type="entry name" value="PDDEXK-like"/>
</dbReference>
<evidence type="ECO:0000313" key="3">
    <source>
        <dbReference type="RefSeq" id="XP_015890339.3"/>
    </source>
</evidence>
<feature type="region of interest" description="Disordered" evidence="1">
    <location>
        <begin position="57"/>
        <end position="82"/>
    </location>
</feature>
<keyword evidence="2" id="KW-1185">Reference proteome</keyword>
<dbReference type="GeneID" id="107424945"/>
<dbReference type="NCBIfam" id="TIGR01615">
    <property type="entry name" value="A_thal_3542"/>
    <property type="match status" value="1"/>
</dbReference>
<accession>A0A6P4A951</accession>
<gene>
    <name evidence="3" type="primary">LOC107424945</name>
</gene>
<dbReference type="FunCoup" id="A0A6P4A951">
    <property type="interactions" value="76"/>
</dbReference>
<dbReference type="KEGG" id="zju:107424945"/>
<organism evidence="2 3">
    <name type="scientific">Ziziphus jujuba</name>
    <name type="common">Chinese jujube</name>
    <name type="synonym">Ziziphus sativa</name>
    <dbReference type="NCBI Taxonomy" id="326968"/>
    <lineage>
        <taxon>Eukaryota</taxon>
        <taxon>Viridiplantae</taxon>
        <taxon>Streptophyta</taxon>
        <taxon>Embryophyta</taxon>
        <taxon>Tracheophyta</taxon>
        <taxon>Spermatophyta</taxon>
        <taxon>Magnoliopsida</taxon>
        <taxon>eudicotyledons</taxon>
        <taxon>Gunneridae</taxon>
        <taxon>Pentapetalae</taxon>
        <taxon>rosids</taxon>
        <taxon>fabids</taxon>
        <taxon>Rosales</taxon>
        <taxon>Rhamnaceae</taxon>
        <taxon>Paliureae</taxon>
        <taxon>Ziziphus</taxon>
    </lineage>
</organism>
<reference evidence="3" key="2">
    <citation type="submission" date="2025-08" db="UniProtKB">
        <authorList>
            <consortium name="RefSeq"/>
        </authorList>
    </citation>
    <scope>IDENTIFICATION</scope>
    <source>
        <tissue evidence="3">Seedling</tissue>
    </source>
</reference>
<dbReference type="RefSeq" id="XP_015890339.3">
    <property type="nucleotide sequence ID" value="XM_016034853.4"/>
</dbReference>
<dbReference type="InParanoid" id="A0A6P4A951"/>
<protein>
    <submittedName>
        <fullName evidence="3">Uncharacterized protein LOC107424945</fullName>
    </submittedName>
</protein>